<feature type="domain" description="GIY-YIG" evidence="9">
    <location>
        <begin position="19"/>
        <end position="104"/>
    </location>
</feature>
<evidence type="ECO:0000256" key="8">
    <source>
        <dbReference type="HAMAP-Rule" id="MF_03100"/>
    </source>
</evidence>
<sequence length="418" mass="47060">MVRQTQSAESLSVAAVQMKHHHCYLLRSMSPSFPGTTYIGYTTNPERRLRQHNGDLKNGGAYRTKRKGRRPWEFVSIVHGFVDRVGGLQFEYAWQHPLRTRYLQQKFDKTEISNINRKKGFPGKLALLAALLHCKPFCNLALDVFLLCREWQTEFYKQNEMIRDILTSKGEDITCGYSATMKLPPSIVCDVLTLHEMPFWLDLSLSKEDSKGKKKMLSLSQQTEPEGEIFDDDEQEHIPCNCFICDSYFYKESCLAWCKHCSTMFHIDCLAKKFLGNSSEELVPAGGTCPSCGEIIIWSRALVDMHFNFAAGKVGPKSNSSGHCNLEVDDLSRAKIDDDVVVVVDDDDSLGNDSSDISLGGTDKTCALVIDVNKESIPLQNLPDVTITKSSIENEISTLSLSTSDALQIKSKYRNIKQ</sequence>
<dbReference type="InterPro" id="IPR035901">
    <property type="entry name" value="GIY-YIG_endonuc_sf"/>
</dbReference>
<dbReference type="SUPFAM" id="SSF57850">
    <property type="entry name" value="RING/U-box"/>
    <property type="match status" value="1"/>
</dbReference>
<keyword evidence="5 8" id="KW-0233">DNA recombination</keyword>
<dbReference type="InterPro" id="IPR048749">
    <property type="entry name" value="SLX1_C"/>
</dbReference>
<dbReference type="GO" id="GO:0017108">
    <property type="term" value="F:5'-flap endonuclease activity"/>
    <property type="evidence" value="ECO:0007669"/>
    <property type="project" value="InterPro"/>
</dbReference>
<dbReference type="InterPro" id="IPR013083">
    <property type="entry name" value="Znf_RING/FYVE/PHD"/>
</dbReference>
<reference evidence="10" key="1">
    <citation type="submission" date="2021-01" db="EMBL/GenBank/DDBJ databases">
        <authorList>
            <person name="Corre E."/>
            <person name="Pelletier E."/>
            <person name="Niang G."/>
            <person name="Scheremetjew M."/>
            <person name="Finn R."/>
            <person name="Kale V."/>
            <person name="Holt S."/>
            <person name="Cochrane G."/>
            <person name="Meng A."/>
            <person name="Brown T."/>
            <person name="Cohen L."/>
        </authorList>
    </citation>
    <scope>NUCLEOTIDE SEQUENCE</scope>
    <source>
        <strain evidence="10">B651</strain>
    </source>
</reference>
<evidence type="ECO:0000256" key="5">
    <source>
        <dbReference type="ARBA" id="ARBA00023172"/>
    </source>
</evidence>
<evidence type="ECO:0000256" key="7">
    <source>
        <dbReference type="ARBA" id="ARBA00023242"/>
    </source>
</evidence>
<keyword evidence="7 8" id="KW-0539">Nucleus</keyword>
<keyword evidence="6 8" id="KW-0234">DNA repair</keyword>
<accession>A0A7S0K9M0</accession>
<dbReference type="InterPro" id="IPR000305">
    <property type="entry name" value="GIY-YIG_endonuc"/>
</dbReference>
<dbReference type="EC" id="3.1.-.-" evidence="8"/>
<evidence type="ECO:0000256" key="4">
    <source>
        <dbReference type="ARBA" id="ARBA00022801"/>
    </source>
</evidence>
<dbReference type="HAMAP" id="MF_03100">
    <property type="entry name" value="Endonuc_su_Slx1"/>
    <property type="match status" value="1"/>
</dbReference>
<evidence type="ECO:0000256" key="3">
    <source>
        <dbReference type="ARBA" id="ARBA00022763"/>
    </source>
</evidence>
<dbReference type="InterPro" id="IPR050381">
    <property type="entry name" value="SLX1_endonuclease"/>
</dbReference>
<dbReference type="InterPro" id="IPR027520">
    <property type="entry name" value="Slx1"/>
</dbReference>
<organism evidence="10">
    <name type="scientific">Leptocylindrus aporus</name>
    <dbReference type="NCBI Taxonomy" id="1398097"/>
    <lineage>
        <taxon>Eukaryota</taxon>
        <taxon>Sar</taxon>
        <taxon>Stramenopiles</taxon>
        <taxon>Ochrophyta</taxon>
        <taxon>Bacillariophyta</taxon>
        <taxon>Coscinodiscophyceae</taxon>
        <taxon>Chaetocerotophycidae</taxon>
        <taxon>Leptocylindrales</taxon>
        <taxon>Leptocylindraceae</taxon>
        <taxon>Leptocylindrus</taxon>
    </lineage>
</organism>
<keyword evidence="3 8" id="KW-0227">DNA damage</keyword>
<keyword evidence="2 8" id="KW-0255">Endonuclease</keyword>
<comment type="subcellular location">
    <subcellularLocation>
        <location evidence="8">Nucleus</location>
    </subcellularLocation>
</comment>
<keyword evidence="1 8" id="KW-0540">Nuclease</keyword>
<comment type="cofactor">
    <cofactor evidence="8">
        <name>a divalent metal cation</name>
        <dbReference type="ChEBI" id="CHEBI:60240"/>
    </cofactor>
</comment>
<keyword evidence="4 8" id="KW-0378">Hydrolase</keyword>
<comment type="caution">
    <text evidence="8">Lacks conserved residue(s) required for the propagation of feature annotation.</text>
</comment>
<dbReference type="CDD" id="cd10455">
    <property type="entry name" value="GIY-YIG_SLX1"/>
    <property type="match status" value="1"/>
</dbReference>
<dbReference type="GO" id="GO:0033557">
    <property type="term" value="C:Slx1-Slx4 complex"/>
    <property type="evidence" value="ECO:0007669"/>
    <property type="project" value="UniProtKB-UniRule"/>
</dbReference>
<comment type="function">
    <text evidence="8">Catalytic subunit of a heterodimeric structure-specific endonuclease that resolves DNA secondary structures generated during DNA repair and recombination. Has endonuclease activity towards branched DNA substrates, introducing single-strand cuts in duplex DNA close to junctions with ss-DNA.</text>
</comment>
<dbReference type="PANTHER" id="PTHR20208">
    <property type="entry name" value="STRUCTURE-SPECIFIC ENDONUCLEASE SUBUNIT SLX1"/>
    <property type="match status" value="1"/>
</dbReference>
<name>A0A7S0K9M0_9STRA</name>
<dbReference type="Gene3D" id="3.30.40.10">
    <property type="entry name" value="Zinc/RING finger domain, C3HC4 (zinc finger)"/>
    <property type="match status" value="1"/>
</dbReference>
<dbReference type="Pfam" id="PF21202">
    <property type="entry name" value="SLX1_C"/>
    <property type="match status" value="1"/>
</dbReference>
<comment type="subunit">
    <text evidence="8">Forms a heterodimer with a member of the SLX4 family.</text>
</comment>
<protein>
    <recommendedName>
        <fullName evidence="8">Structure-specific endonuclease subunit SLX1 homolog</fullName>
        <ecNumber evidence="8">3.1.-.-</ecNumber>
    </recommendedName>
</protein>
<dbReference type="EMBL" id="HBEU01001045">
    <property type="protein sequence ID" value="CAD8574551.1"/>
    <property type="molecule type" value="Transcribed_RNA"/>
</dbReference>
<evidence type="ECO:0000256" key="2">
    <source>
        <dbReference type="ARBA" id="ARBA00022759"/>
    </source>
</evidence>
<proteinExistence type="inferred from homology"/>
<dbReference type="GO" id="GO:0006281">
    <property type="term" value="P:DNA repair"/>
    <property type="evidence" value="ECO:0007669"/>
    <property type="project" value="UniProtKB-UniRule"/>
</dbReference>
<dbReference type="Pfam" id="PF01541">
    <property type="entry name" value="GIY-YIG"/>
    <property type="match status" value="1"/>
</dbReference>
<comment type="similarity">
    <text evidence="8">Belongs to the SLX1 family.</text>
</comment>
<dbReference type="AlphaFoldDB" id="A0A7S0K9M0"/>
<dbReference type="Gene3D" id="3.40.1440.10">
    <property type="entry name" value="GIY-YIG endonuclease"/>
    <property type="match status" value="1"/>
</dbReference>
<evidence type="ECO:0000313" key="10">
    <source>
        <dbReference type="EMBL" id="CAD8574551.1"/>
    </source>
</evidence>
<gene>
    <name evidence="10" type="ORF">LDAN0322_LOCUS696</name>
</gene>
<evidence type="ECO:0000259" key="9">
    <source>
        <dbReference type="PROSITE" id="PS50164"/>
    </source>
</evidence>
<evidence type="ECO:0000256" key="6">
    <source>
        <dbReference type="ARBA" id="ARBA00023204"/>
    </source>
</evidence>
<dbReference type="GO" id="GO:0006310">
    <property type="term" value="P:DNA recombination"/>
    <property type="evidence" value="ECO:0007669"/>
    <property type="project" value="UniProtKB-UniRule"/>
</dbReference>
<evidence type="ECO:0000256" key="1">
    <source>
        <dbReference type="ARBA" id="ARBA00022722"/>
    </source>
</evidence>
<dbReference type="PROSITE" id="PS50164">
    <property type="entry name" value="GIY_YIG"/>
    <property type="match status" value="1"/>
</dbReference>